<keyword evidence="3" id="KW-1185">Reference proteome</keyword>
<reference evidence="2 3" key="1">
    <citation type="journal article" date="2015" name="PLoS Pathog.">
        <title>Leptomonas seymouri: Adaptations to the Dixenous Life Cycle Analyzed by Genome Sequencing, Transcriptome Profiling and Co-infection with Leishmania donovani.</title>
        <authorList>
            <person name="Kraeva N."/>
            <person name="Butenko A."/>
            <person name="Hlavacova J."/>
            <person name="Kostygov A."/>
            <person name="Myskova J."/>
            <person name="Grybchuk D."/>
            <person name="Lestinova T."/>
            <person name="Votypka J."/>
            <person name="Volf P."/>
            <person name="Opperdoes F."/>
            <person name="Flegontov P."/>
            <person name="Lukes J."/>
            <person name="Yurchenko V."/>
        </authorList>
    </citation>
    <scope>NUCLEOTIDE SEQUENCE [LARGE SCALE GENOMIC DNA]</scope>
    <source>
        <strain evidence="2 3">ATCC 30220</strain>
    </source>
</reference>
<proteinExistence type="predicted"/>
<comment type="caution">
    <text evidence="2">The sequence shown here is derived from an EMBL/GenBank/DDBJ whole genome shotgun (WGS) entry which is preliminary data.</text>
</comment>
<sequence>MPLNLVGKLHRTVYITNCPEDSQEDLMHMLLKRCGAVEAWDVADSRMTVVFQSVNSVSNALTFSGLSFVDLSSKICVWRATDPPPAEATQQLAIQGDGVSSNGGDTAVDQEEENRRLQRKERRAALQKMLQAEAKVCDTSTPEGRQAKLNELCLRQLKALCTLTAAALKDAAAELQETRSNLDRLHDLIRMKEAEGSAADEPPISRSRTER</sequence>
<evidence type="ECO:0008006" key="4">
    <source>
        <dbReference type="Google" id="ProtNLM"/>
    </source>
</evidence>
<protein>
    <recommendedName>
        <fullName evidence="4">RRM domain-containing protein</fullName>
    </recommendedName>
</protein>
<organism evidence="2 3">
    <name type="scientific">Leptomonas seymouri</name>
    <dbReference type="NCBI Taxonomy" id="5684"/>
    <lineage>
        <taxon>Eukaryota</taxon>
        <taxon>Discoba</taxon>
        <taxon>Euglenozoa</taxon>
        <taxon>Kinetoplastea</taxon>
        <taxon>Metakinetoplastina</taxon>
        <taxon>Trypanosomatida</taxon>
        <taxon>Trypanosomatidae</taxon>
        <taxon>Leishmaniinae</taxon>
        <taxon>Leptomonas</taxon>
    </lineage>
</organism>
<evidence type="ECO:0000313" key="3">
    <source>
        <dbReference type="Proteomes" id="UP000038009"/>
    </source>
</evidence>
<dbReference type="GO" id="GO:0003676">
    <property type="term" value="F:nucleic acid binding"/>
    <property type="evidence" value="ECO:0007669"/>
    <property type="project" value="InterPro"/>
</dbReference>
<feature type="region of interest" description="Disordered" evidence="1">
    <location>
        <begin position="95"/>
        <end position="117"/>
    </location>
</feature>
<dbReference type="AlphaFoldDB" id="A0A0N0P7L0"/>
<evidence type="ECO:0000256" key="1">
    <source>
        <dbReference type="SAM" id="MobiDB-lite"/>
    </source>
</evidence>
<evidence type="ECO:0000313" key="2">
    <source>
        <dbReference type="EMBL" id="KPI88896.1"/>
    </source>
</evidence>
<dbReference type="VEuPathDB" id="TriTrypDB:Lsey_0037_0270"/>
<gene>
    <name evidence="2" type="ORF">ABL78_2013</name>
</gene>
<dbReference type="OrthoDB" id="272601at2759"/>
<dbReference type="EMBL" id="LJSK01000037">
    <property type="protein sequence ID" value="KPI88896.1"/>
    <property type="molecule type" value="Genomic_DNA"/>
</dbReference>
<feature type="compositionally biased region" description="Polar residues" evidence="1">
    <location>
        <begin position="95"/>
        <end position="104"/>
    </location>
</feature>
<dbReference type="InterPro" id="IPR035979">
    <property type="entry name" value="RBD_domain_sf"/>
</dbReference>
<name>A0A0N0P7L0_LEPSE</name>
<dbReference type="OMA" id="HMLLKRC"/>
<dbReference type="Proteomes" id="UP000038009">
    <property type="component" value="Unassembled WGS sequence"/>
</dbReference>
<accession>A0A0N0P7L0</accession>
<feature type="region of interest" description="Disordered" evidence="1">
    <location>
        <begin position="192"/>
        <end position="211"/>
    </location>
</feature>
<dbReference type="SUPFAM" id="SSF54928">
    <property type="entry name" value="RNA-binding domain, RBD"/>
    <property type="match status" value="1"/>
</dbReference>